<reference evidence="1" key="2">
    <citation type="submission" date="2020-11" db="EMBL/GenBank/DDBJ databases">
        <authorList>
            <consortium name="DOE Joint Genome Institute"/>
            <person name="Kuo A."/>
            <person name="Miyauchi S."/>
            <person name="Kiss E."/>
            <person name="Drula E."/>
            <person name="Kohler A."/>
            <person name="Sanchez-Garcia M."/>
            <person name="Andreopoulos B."/>
            <person name="Barry K.W."/>
            <person name="Bonito G."/>
            <person name="Buee M."/>
            <person name="Carver A."/>
            <person name="Chen C."/>
            <person name="Cichocki N."/>
            <person name="Clum A."/>
            <person name="Culley D."/>
            <person name="Crous P.W."/>
            <person name="Fauchery L."/>
            <person name="Girlanda M."/>
            <person name="Hayes R."/>
            <person name="Keri Z."/>
            <person name="Labutti K."/>
            <person name="Lipzen A."/>
            <person name="Lombard V."/>
            <person name="Magnuson J."/>
            <person name="Maillard F."/>
            <person name="Morin E."/>
            <person name="Murat C."/>
            <person name="Nolan M."/>
            <person name="Ohm R."/>
            <person name="Pangilinan J."/>
            <person name="Pereira M."/>
            <person name="Perotto S."/>
            <person name="Peter M."/>
            <person name="Riley R."/>
            <person name="Sitrit Y."/>
            <person name="Stielow B."/>
            <person name="Szollosi G."/>
            <person name="Zifcakova L."/>
            <person name="Stursova M."/>
            <person name="Spatafora J.W."/>
            <person name="Tedersoo L."/>
            <person name="Vaario L.-M."/>
            <person name="Yamada A."/>
            <person name="Yan M."/>
            <person name="Wang P."/>
            <person name="Xu J."/>
            <person name="Bruns T."/>
            <person name="Baldrian P."/>
            <person name="Vilgalys R."/>
            <person name="Henrissat B."/>
            <person name="Grigoriev I.V."/>
            <person name="Hibbett D."/>
            <person name="Nagy L.G."/>
            <person name="Martin F.M."/>
        </authorList>
    </citation>
    <scope>NUCLEOTIDE SEQUENCE</scope>
    <source>
        <strain evidence="1">UH-Tt-Lm1</strain>
    </source>
</reference>
<evidence type="ECO:0000313" key="2">
    <source>
        <dbReference type="Proteomes" id="UP000736335"/>
    </source>
</evidence>
<evidence type="ECO:0000313" key="1">
    <source>
        <dbReference type="EMBL" id="KAF9786045.1"/>
    </source>
</evidence>
<dbReference type="InterPro" id="IPR052419">
    <property type="entry name" value="5_3-deoxyribonucleotidase-like"/>
</dbReference>
<dbReference type="Gene3D" id="3.40.50.1000">
    <property type="entry name" value="HAD superfamily/HAD-like"/>
    <property type="match status" value="1"/>
</dbReference>
<organism evidence="1 2">
    <name type="scientific">Thelephora terrestris</name>
    <dbReference type="NCBI Taxonomy" id="56493"/>
    <lineage>
        <taxon>Eukaryota</taxon>
        <taxon>Fungi</taxon>
        <taxon>Dikarya</taxon>
        <taxon>Basidiomycota</taxon>
        <taxon>Agaricomycotina</taxon>
        <taxon>Agaricomycetes</taxon>
        <taxon>Thelephorales</taxon>
        <taxon>Thelephoraceae</taxon>
        <taxon>Thelephora</taxon>
    </lineage>
</organism>
<protein>
    <submittedName>
        <fullName evidence="1">Uncharacterized protein</fullName>
    </submittedName>
</protein>
<accession>A0A9P6HG20</accession>
<dbReference type="PANTHER" id="PTHR35134:SF2">
    <property type="entry name" value="NUCLEOTIDASE YQFW-RELATED"/>
    <property type="match status" value="1"/>
</dbReference>
<keyword evidence="2" id="KW-1185">Reference proteome</keyword>
<reference evidence="1" key="1">
    <citation type="journal article" date="2020" name="Nat. Commun.">
        <title>Large-scale genome sequencing of mycorrhizal fungi provides insights into the early evolution of symbiotic traits.</title>
        <authorList>
            <person name="Miyauchi S."/>
            <person name="Kiss E."/>
            <person name="Kuo A."/>
            <person name="Drula E."/>
            <person name="Kohler A."/>
            <person name="Sanchez-Garcia M."/>
            <person name="Morin E."/>
            <person name="Andreopoulos B."/>
            <person name="Barry K.W."/>
            <person name="Bonito G."/>
            <person name="Buee M."/>
            <person name="Carver A."/>
            <person name="Chen C."/>
            <person name="Cichocki N."/>
            <person name="Clum A."/>
            <person name="Culley D."/>
            <person name="Crous P.W."/>
            <person name="Fauchery L."/>
            <person name="Girlanda M."/>
            <person name="Hayes R.D."/>
            <person name="Keri Z."/>
            <person name="LaButti K."/>
            <person name="Lipzen A."/>
            <person name="Lombard V."/>
            <person name="Magnuson J."/>
            <person name="Maillard F."/>
            <person name="Murat C."/>
            <person name="Nolan M."/>
            <person name="Ohm R.A."/>
            <person name="Pangilinan J."/>
            <person name="Pereira M.F."/>
            <person name="Perotto S."/>
            <person name="Peter M."/>
            <person name="Pfister S."/>
            <person name="Riley R."/>
            <person name="Sitrit Y."/>
            <person name="Stielow J.B."/>
            <person name="Szollosi G."/>
            <person name="Zifcakova L."/>
            <person name="Stursova M."/>
            <person name="Spatafora J.W."/>
            <person name="Tedersoo L."/>
            <person name="Vaario L.M."/>
            <person name="Yamada A."/>
            <person name="Yan M."/>
            <person name="Wang P."/>
            <person name="Xu J."/>
            <person name="Bruns T."/>
            <person name="Baldrian P."/>
            <person name="Vilgalys R."/>
            <person name="Dunand C."/>
            <person name="Henrissat B."/>
            <person name="Grigoriev I.V."/>
            <person name="Hibbett D."/>
            <person name="Nagy L.G."/>
            <person name="Martin F.M."/>
        </authorList>
    </citation>
    <scope>NUCLEOTIDE SEQUENCE</scope>
    <source>
        <strain evidence="1">UH-Tt-Lm1</strain>
    </source>
</reference>
<dbReference type="Proteomes" id="UP000736335">
    <property type="component" value="Unassembled WGS sequence"/>
</dbReference>
<name>A0A9P6HG20_9AGAM</name>
<dbReference type="InterPro" id="IPR023214">
    <property type="entry name" value="HAD_sf"/>
</dbReference>
<comment type="caution">
    <text evidence="1">The sequence shown here is derived from an EMBL/GenBank/DDBJ whole genome shotgun (WGS) entry which is preliminary data.</text>
</comment>
<dbReference type="EMBL" id="WIUZ02000006">
    <property type="protein sequence ID" value="KAF9786045.1"/>
    <property type="molecule type" value="Genomic_DNA"/>
</dbReference>
<proteinExistence type="predicted"/>
<sequence>MGFKLVVITARSSEERERSLIWIDRHFPGIFETVICTGQSQEVIFEEGHELLTKLSKADVCREINAKVLIDDSAENAFKAAGGPHPVTVLLYGKYNWNRRITHVKSEDEELSHEEKNRVENGREWWKDDEFELPQPGLRIHRTESWDEVVEWVRQAKADGHWE</sequence>
<gene>
    <name evidence="1" type="ORF">BJ322DRAFT_1057639</name>
</gene>
<dbReference type="PANTHER" id="PTHR35134">
    <property type="entry name" value="NUCLEOTIDASE YQFW-RELATED"/>
    <property type="match status" value="1"/>
</dbReference>
<dbReference type="AlphaFoldDB" id="A0A9P6HG20"/>
<dbReference type="OrthoDB" id="10248475at2759"/>